<name>A0ABW4RTX2_9ACTN</name>
<feature type="transmembrane region" description="Helical" evidence="1">
    <location>
        <begin position="112"/>
        <end position="132"/>
    </location>
</feature>
<keyword evidence="1" id="KW-0472">Membrane</keyword>
<feature type="transmembrane region" description="Helical" evidence="1">
    <location>
        <begin position="24"/>
        <end position="45"/>
    </location>
</feature>
<dbReference type="RefSeq" id="WP_343873379.1">
    <property type="nucleotide sequence ID" value="NZ_BAAAIX010000016.1"/>
</dbReference>
<sequence>MALDEPVAAVDSAASGGPGLGSQLMMLLLGGLAMLPGFLGALAAHDGGRPIYRWLGIVVSLAMLGSVLMVSRKLRRTVPGFGLALLVSIGANLVLLLVQLFAMDAPQGFGEWLLRCAWFLVVPLLATIYLAVRALLQRRRQRATTSS</sequence>
<dbReference type="EMBL" id="JBHUFZ010000015">
    <property type="protein sequence ID" value="MFD1889766.1"/>
    <property type="molecule type" value="Genomic_DNA"/>
</dbReference>
<gene>
    <name evidence="2" type="ORF">ACFSCS_06120</name>
</gene>
<keyword evidence="3" id="KW-1185">Reference proteome</keyword>
<evidence type="ECO:0000313" key="2">
    <source>
        <dbReference type="EMBL" id="MFD1889766.1"/>
    </source>
</evidence>
<feature type="transmembrane region" description="Helical" evidence="1">
    <location>
        <begin position="82"/>
        <end position="100"/>
    </location>
</feature>
<organism evidence="2 3">
    <name type="scientific">Luteococcus peritonei</name>
    <dbReference type="NCBI Taxonomy" id="88874"/>
    <lineage>
        <taxon>Bacteria</taxon>
        <taxon>Bacillati</taxon>
        <taxon>Actinomycetota</taxon>
        <taxon>Actinomycetes</taxon>
        <taxon>Propionibacteriales</taxon>
        <taxon>Propionibacteriaceae</taxon>
        <taxon>Luteococcus</taxon>
    </lineage>
</organism>
<keyword evidence="1" id="KW-1133">Transmembrane helix</keyword>
<evidence type="ECO:0000256" key="1">
    <source>
        <dbReference type="SAM" id="Phobius"/>
    </source>
</evidence>
<proteinExistence type="predicted"/>
<keyword evidence="1" id="KW-0812">Transmembrane</keyword>
<feature type="transmembrane region" description="Helical" evidence="1">
    <location>
        <begin position="51"/>
        <end position="70"/>
    </location>
</feature>
<accession>A0ABW4RTX2</accession>
<protein>
    <submittedName>
        <fullName evidence="2">Uncharacterized protein</fullName>
    </submittedName>
</protein>
<evidence type="ECO:0000313" key="3">
    <source>
        <dbReference type="Proteomes" id="UP001597326"/>
    </source>
</evidence>
<comment type="caution">
    <text evidence="2">The sequence shown here is derived from an EMBL/GenBank/DDBJ whole genome shotgun (WGS) entry which is preliminary data.</text>
</comment>
<dbReference type="Proteomes" id="UP001597326">
    <property type="component" value="Unassembled WGS sequence"/>
</dbReference>
<reference evidence="3" key="1">
    <citation type="journal article" date="2019" name="Int. J. Syst. Evol. Microbiol.">
        <title>The Global Catalogue of Microorganisms (GCM) 10K type strain sequencing project: providing services to taxonomists for standard genome sequencing and annotation.</title>
        <authorList>
            <consortium name="The Broad Institute Genomics Platform"/>
            <consortium name="The Broad Institute Genome Sequencing Center for Infectious Disease"/>
            <person name="Wu L."/>
            <person name="Ma J."/>
        </authorList>
    </citation>
    <scope>NUCLEOTIDE SEQUENCE [LARGE SCALE GENOMIC DNA]</scope>
    <source>
        <strain evidence="3">CAIM 431</strain>
    </source>
</reference>